<evidence type="ECO:0000313" key="3">
    <source>
        <dbReference type="Proteomes" id="UP000663865"/>
    </source>
</evidence>
<name>A0A818AR15_9BILA</name>
<accession>A0A818AR15</accession>
<dbReference type="AlphaFoldDB" id="A0A818AR15"/>
<organism evidence="1 3">
    <name type="scientific">Rotaria socialis</name>
    <dbReference type="NCBI Taxonomy" id="392032"/>
    <lineage>
        <taxon>Eukaryota</taxon>
        <taxon>Metazoa</taxon>
        <taxon>Spiralia</taxon>
        <taxon>Gnathifera</taxon>
        <taxon>Rotifera</taxon>
        <taxon>Eurotatoria</taxon>
        <taxon>Bdelloidea</taxon>
        <taxon>Philodinida</taxon>
        <taxon>Philodinidae</taxon>
        <taxon>Rotaria</taxon>
    </lineage>
</organism>
<sequence>MLRAAQQYSTSSSQLTATQYNINSLVDFPMLSSNSQQGFNTSSNNLIDTLVNILSMKMEKIIEATTNRLIKSLHQRISKIEKTLAAVDSMMVGYHLPQIEIHRRIYTSYPHLW</sequence>
<protein>
    <submittedName>
        <fullName evidence="1">Uncharacterized protein</fullName>
    </submittedName>
</protein>
<dbReference type="EMBL" id="CAJOBS010003703">
    <property type="protein sequence ID" value="CAF4863926.1"/>
    <property type="molecule type" value="Genomic_DNA"/>
</dbReference>
<dbReference type="Proteomes" id="UP000663865">
    <property type="component" value="Unassembled WGS sequence"/>
</dbReference>
<evidence type="ECO:0000313" key="2">
    <source>
        <dbReference type="EMBL" id="CAF4863926.1"/>
    </source>
</evidence>
<dbReference type="EMBL" id="CAJNYV010001221">
    <property type="protein sequence ID" value="CAF3410405.1"/>
    <property type="molecule type" value="Genomic_DNA"/>
</dbReference>
<comment type="caution">
    <text evidence="1">The sequence shown here is derived from an EMBL/GenBank/DDBJ whole genome shotgun (WGS) entry which is preliminary data.</text>
</comment>
<reference evidence="1" key="1">
    <citation type="submission" date="2021-02" db="EMBL/GenBank/DDBJ databases">
        <authorList>
            <person name="Nowell W R."/>
        </authorList>
    </citation>
    <scope>NUCLEOTIDE SEQUENCE</scope>
</reference>
<proteinExistence type="predicted"/>
<evidence type="ECO:0000313" key="1">
    <source>
        <dbReference type="EMBL" id="CAF3410405.1"/>
    </source>
</evidence>
<gene>
    <name evidence="1" type="ORF">KIK155_LOCUS8975</name>
    <name evidence="2" type="ORF">TOA249_LOCUS27928</name>
</gene>
<dbReference type="Proteomes" id="UP000663838">
    <property type="component" value="Unassembled WGS sequence"/>
</dbReference>